<evidence type="ECO:0000313" key="1">
    <source>
        <dbReference type="EMBL" id="TFK19958.1"/>
    </source>
</evidence>
<dbReference type="Gene3D" id="3.80.10.10">
    <property type="entry name" value="Ribonuclease Inhibitor"/>
    <property type="match status" value="1"/>
</dbReference>
<protein>
    <recommendedName>
        <fullName evidence="3">F-box domain-containing protein</fullName>
    </recommendedName>
</protein>
<gene>
    <name evidence="1" type="ORF">FA15DRAFT_153368</name>
</gene>
<name>A0A5C3KVL8_COPMA</name>
<evidence type="ECO:0008006" key="3">
    <source>
        <dbReference type="Google" id="ProtNLM"/>
    </source>
</evidence>
<dbReference type="AlphaFoldDB" id="A0A5C3KVL8"/>
<organism evidence="1 2">
    <name type="scientific">Coprinopsis marcescibilis</name>
    <name type="common">Agaric fungus</name>
    <name type="synonym">Psathyrella marcescibilis</name>
    <dbReference type="NCBI Taxonomy" id="230819"/>
    <lineage>
        <taxon>Eukaryota</taxon>
        <taxon>Fungi</taxon>
        <taxon>Dikarya</taxon>
        <taxon>Basidiomycota</taxon>
        <taxon>Agaricomycotina</taxon>
        <taxon>Agaricomycetes</taxon>
        <taxon>Agaricomycetidae</taxon>
        <taxon>Agaricales</taxon>
        <taxon>Agaricineae</taxon>
        <taxon>Psathyrellaceae</taxon>
        <taxon>Coprinopsis</taxon>
    </lineage>
</organism>
<dbReference type="SUPFAM" id="SSF52047">
    <property type="entry name" value="RNI-like"/>
    <property type="match status" value="1"/>
</dbReference>
<dbReference type="Proteomes" id="UP000307440">
    <property type="component" value="Unassembled WGS sequence"/>
</dbReference>
<reference evidence="1 2" key="1">
    <citation type="journal article" date="2019" name="Nat. Ecol. Evol.">
        <title>Megaphylogeny resolves global patterns of mushroom evolution.</title>
        <authorList>
            <person name="Varga T."/>
            <person name="Krizsan K."/>
            <person name="Foldi C."/>
            <person name="Dima B."/>
            <person name="Sanchez-Garcia M."/>
            <person name="Sanchez-Ramirez S."/>
            <person name="Szollosi G.J."/>
            <person name="Szarkandi J.G."/>
            <person name="Papp V."/>
            <person name="Albert L."/>
            <person name="Andreopoulos W."/>
            <person name="Angelini C."/>
            <person name="Antonin V."/>
            <person name="Barry K.W."/>
            <person name="Bougher N.L."/>
            <person name="Buchanan P."/>
            <person name="Buyck B."/>
            <person name="Bense V."/>
            <person name="Catcheside P."/>
            <person name="Chovatia M."/>
            <person name="Cooper J."/>
            <person name="Damon W."/>
            <person name="Desjardin D."/>
            <person name="Finy P."/>
            <person name="Geml J."/>
            <person name="Haridas S."/>
            <person name="Hughes K."/>
            <person name="Justo A."/>
            <person name="Karasinski D."/>
            <person name="Kautmanova I."/>
            <person name="Kiss B."/>
            <person name="Kocsube S."/>
            <person name="Kotiranta H."/>
            <person name="LaButti K.M."/>
            <person name="Lechner B.E."/>
            <person name="Liimatainen K."/>
            <person name="Lipzen A."/>
            <person name="Lukacs Z."/>
            <person name="Mihaltcheva S."/>
            <person name="Morgado L.N."/>
            <person name="Niskanen T."/>
            <person name="Noordeloos M.E."/>
            <person name="Ohm R.A."/>
            <person name="Ortiz-Santana B."/>
            <person name="Ovrebo C."/>
            <person name="Racz N."/>
            <person name="Riley R."/>
            <person name="Savchenko A."/>
            <person name="Shiryaev A."/>
            <person name="Soop K."/>
            <person name="Spirin V."/>
            <person name="Szebenyi C."/>
            <person name="Tomsovsky M."/>
            <person name="Tulloss R.E."/>
            <person name="Uehling J."/>
            <person name="Grigoriev I.V."/>
            <person name="Vagvolgyi C."/>
            <person name="Papp T."/>
            <person name="Martin F.M."/>
            <person name="Miettinen O."/>
            <person name="Hibbett D.S."/>
            <person name="Nagy L.G."/>
        </authorList>
    </citation>
    <scope>NUCLEOTIDE SEQUENCE [LARGE SCALE GENOMIC DNA]</scope>
    <source>
        <strain evidence="1 2">CBS 121175</strain>
    </source>
</reference>
<dbReference type="InterPro" id="IPR032675">
    <property type="entry name" value="LRR_dom_sf"/>
</dbReference>
<sequence length="574" mass="65321">MHSCLRISEILSIIFQFLDRRRDHHRLVMTCKAFHEPAVRQLWETLPGLAPLLYFLVEEEGTTKKHEMFLRGSQLRLTEESIKTLTKHAAYVKVLEYPRVLDWIRPENPSGHLHSVLLRLRKEKRIPWPLFPNLRVVTIPAFPTSVAIFYPAAVITPSLRSISIFVGEDTSSSRGLDAPPGAKQWDAIASRLLEVSPNLEHFRVFQADDFGNDFGLQESNIYYNMSLSPYMRPVFRGFSTNVTQISLTPLLVGGDEILAISALPNLKCLVLPIVETHNQGLQDLKSTLAHFDFPSLKELEIIVESFRALATFLSLTHAALLQSLSLKCATIYCYPRDLLKIFEALAKPGYNHSHLRHIVVTELESETPLLEEWLSQYREYQFEIRATTLEPLTCFRGLKTLEISHCDTGEMLDEGFCRIMASWPLLKKLHLPDEDFGEGLEDEWGLTIAGVHKALQLCPLLEELKIRFNGCVEASLFTEPDTPHPSLHTWDVCSSTIKSGGSFASWTRVRYPLLKNVTFFEFFSRLLAMETIFDPEDTQTVAIYGDPCSEAMDNYPGAAVMLDRWSDVPRLLDL</sequence>
<evidence type="ECO:0000313" key="2">
    <source>
        <dbReference type="Proteomes" id="UP000307440"/>
    </source>
</evidence>
<dbReference type="EMBL" id="ML210318">
    <property type="protein sequence ID" value="TFK19958.1"/>
    <property type="molecule type" value="Genomic_DNA"/>
</dbReference>
<dbReference type="STRING" id="230819.A0A5C3KVL8"/>
<keyword evidence="2" id="KW-1185">Reference proteome</keyword>
<dbReference type="OrthoDB" id="2841072at2759"/>
<accession>A0A5C3KVL8</accession>
<proteinExistence type="predicted"/>